<dbReference type="InterPro" id="IPR054472">
    <property type="entry name" value="WHD"/>
</dbReference>
<dbReference type="InterPro" id="IPR027417">
    <property type="entry name" value="P-loop_NTPase"/>
</dbReference>
<reference evidence="5 6" key="1">
    <citation type="submission" date="2019-04" db="EMBL/GenBank/DDBJ databases">
        <authorList>
            <person name="Li J."/>
        </authorList>
    </citation>
    <scope>NUCLEOTIDE SEQUENCE [LARGE SCALE GENOMIC DNA]</scope>
    <source>
        <strain evidence="5 6">KCTC 42687</strain>
    </source>
</reference>
<dbReference type="GO" id="GO:0005524">
    <property type="term" value="F:ATP binding"/>
    <property type="evidence" value="ECO:0007669"/>
    <property type="project" value="UniProtKB-KW"/>
</dbReference>
<dbReference type="SMART" id="SM00382">
    <property type="entry name" value="AAA"/>
    <property type="match status" value="1"/>
</dbReference>
<dbReference type="RefSeq" id="WP_136886412.1">
    <property type="nucleotide sequence ID" value="NZ_SUNI01000011.1"/>
</dbReference>
<dbReference type="Pfam" id="PF22977">
    <property type="entry name" value="WHD"/>
    <property type="match status" value="1"/>
</dbReference>
<proteinExistence type="inferred from homology"/>
<keyword evidence="3 5" id="KW-0067">ATP-binding</keyword>
<dbReference type="Pfam" id="PF00004">
    <property type="entry name" value="AAA"/>
    <property type="match status" value="1"/>
</dbReference>
<dbReference type="CDD" id="cd19481">
    <property type="entry name" value="RecA-like_protease"/>
    <property type="match status" value="1"/>
</dbReference>
<dbReference type="GO" id="GO:0016887">
    <property type="term" value="F:ATP hydrolysis activity"/>
    <property type="evidence" value="ECO:0007669"/>
    <property type="project" value="InterPro"/>
</dbReference>
<gene>
    <name evidence="5" type="ORF">FA743_12355</name>
</gene>
<comment type="caution">
    <text evidence="5">The sequence shown here is derived from an EMBL/GenBank/DDBJ whole genome shotgun (WGS) entry which is preliminary data.</text>
</comment>
<evidence type="ECO:0000313" key="6">
    <source>
        <dbReference type="Proteomes" id="UP000309747"/>
    </source>
</evidence>
<dbReference type="Gene3D" id="3.40.50.300">
    <property type="entry name" value="P-loop containing nucleotide triphosphate hydrolases"/>
    <property type="match status" value="1"/>
</dbReference>
<accession>A0A4V5MWA6</accession>
<protein>
    <submittedName>
        <fullName evidence="5">ATP-binding protein</fullName>
    </submittedName>
</protein>
<organism evidence="5 6">
    <name type="scientific">Paracoccus gahaiensis</name>
    <dbReference type="NCBI Taxonomy" id="1706839"/>
    <lineage>
        <taxon>Bacteria</taxon>
        <taxon>Pseudomonadati</taxon>
        <taxon>Pseudomonadota</taxon>
        <taxon>Alphaproteobacteria</taxon>
        <taxon>Rhodobacterales</taxon>
        <taxon>Paracoccaceae</taxon>
        <taxon>Paracoccus</taxon>
    </lineage>
</organism>
<dbReference type="InterPro" id="IPR050221">
    <property type="entry name" value="26S_Proteasome_ATPase"/>
</dbReference>
<dbReference type="EMBL" id="SUNI01000011">
    <property type="protein sequence ID" value="TJZ91308.1"/>
    <property type="molecule type" value="Genomic_DNA"/>
</dbReference>
<evidence type="ECO:0000256" key="1">
    <source>
        <dbReference type="ARBA" id="ARBA00006914"/>
    </source>
</evidence>
<keyword evidence="2" id="KW-0547">Nucleotide-binding</keyword>
<comment type="similarity">
    <text evidence="1">Belongs to the AAA ATPase family.</text>
</comment>
<name>A0A4V5MWA6_9RHOB</name>
<feature type="domain" description="AAA+ ATPase" evidence="4">
    <location>
        <begin position="430"/>
        <end position="562"/>
    </location>
</feature>
<evidence type="ECO:0000256" key="2">
    <source>
        <dbReference type="ARBA" id="ARBA00022741"/>
    </source>
</evidence>
<evidence type="ECO:0000256" key="3">
    <source>
        <dbReference type="ARBA" id="ARBA00022840"/>
    </source>
</evidence>
<dbReference type="InterPro" id="IPR003593">
    <property type="entry name" value="AAA+_ATPase"/>
</dbReference>
<dbReference type="InterPro" id="IPR003959">
    <property type="entry name" value="ATPase_AAA_core"/>
</dbReference>
<dbReference type="OrthoDB" id="7438987at2"/>
<evidence type="ECO:0000259" key="4">
    <source>
        <dbReference type="SMART" id="SM00382"/>
    </source>
</evidence>
<dbReference type="Proteomes" id="UP000309747">
    <property type="component" value="Unassembled WGS sequence"/>
</dbReference>
<dbReference type="SUPFAM" id="SSF52540">
    <property type="entry name" value="P-loop containing nucleoside triphosphate hydrolases"/>
    <property type="match status" value="1"/>
</dbReference>
<dbReference type="AlphaFoldDB" id="A0A4V5MWA6"/>
<dbReference type="PANTHER" id="PTHR23073">
    <property type="entry name" value="26S PROTEASOME REGULATORY SUBUNIT"/>
    <property type="match status" value="1"/>
</dbReference>
<sequence length="655" mass="70446">MRPEAPPVLDPGLWLEQALQLLALRLRHEVALTRALRGPDRREQFLGLFLSDDEAEAMLDEMSGRLSVSGAGVPALDEVIEAWHAHAARRRADLRGIWVRMAQAFGLAEAELDLLVLAAAPALDPRFGRAYGYLSDDLTRRHLTPALAQRLLPHRIDALTLRRMLAPEAPLRLSALIRMEPGLPQIEAALRTEEAVTDLMLGAAPIAPGPRLSLGSRAPSGSVIVAGASPDAVSVAVLDMAEREGWTLCLCPGDDGSDLIAGRCRDARLLGTVPVLAEPAVDAAGRVALAPLLSDGVILLASEVEPWLEAGLRAEVVEPVADPLRHARWKARLLGEDAGLLRQARHAELLHLVRVRSRSAAPGDLRRATEAQAAAGLTRFARRLTTCRTLDDLVLPPATRAALDRLIGGQGQAARVLGTWGFGALWSKGQGTVALFKGPSGTGKTMAAAITGAALGLPVFRIDLAAMVSKYIGETEKNLEQLFLAAEGTDALLFFDEADSLFGQRSEVTDAHDRYANLETSYLLQRLESFDGLSVLATNLAQNMDPAFLRRFDHVIDFPVPAADLRRALWDRGLQARAPISGDVDLGLLAERFDLTGAEIRNCWLDAAYRAAARGGAIDMEVLLQAVAAELLKQGKVLRKSDFGAHYAVARGGRA</sequence>
<keyword evidence="6" id="KW-1185">Reference proteome</keyword>
<evidence type="ECO:0000313" key="5">
    <source>
        <dbReference type="EMBL" id="TJZ91308.1"/>
    </source>
</evidence>